<dbReference type="AlphaFoldDB" id="A0A937HKX8"/>
<comment type="caution">
    <text evidence="6">The sequence shown here is derived from an EMBL/GenBank/DDBJ whole genome shotgun (WGS) entry which is preliminary data.</text>
</comment>
<dbReference type="InterPro" id="IPR036259">
    <property type="entry name" value="MFS_trans_sf"/>
</dbReference>
<dbReference type="PANTHER" id="PTHR11360">
    <property type="entry name" value="MONOCARBOXYLATE TRANSPORTER"/>
    <property type="match status" value="1"/>
</dbReference>
<feature type="transmembrane region" description="Helical" evidence="4">
    <location>
        <begin position="292"/>
        <end position="315"/>
    </location>
</feature>
<feature type="transmembrane region" description="Helical" evidence="4">
    <location>
        <begin position="171"/>
        <end position="190"/>
    </location>
</feature>
<feature type="transmembrane region" description="Helical" evidence="4">
    <location>
        <begin position="137"/>
        <end position="159"/>
    </location>
</feature>
<dbReference type="InterPro" id="IPR011701">
    <property type="entry name" value="MFS"/>
</dbReference>
<dbReference type="Proteomes" id="UP000785783">
    <property type="component" value="Unassembled WGS sequence"/>
</dbReference>
<accession>A0A937HKX8</accession>
<keyword evidence="2 4" id="KW-1133">Transmembrane helix</keyword>
<gene>
    <name evidence="6" type="ORF">ISQ19_06065</name>
</gene>
<evidence type="ECO:0000256" key="3">
    <source>
        <dbReference type="ARBA" id="ARBA00023136"/>
    </source>
</evidence>
<evidence type="ECO:0000256" key="2">
    <source>
        <dbReference type="ARBA" id="ARBA00022989"/>
    </source>
</evidence>
<dbReference type="Pfam" id="PF07690">
    <property type="entry name" value="MFS_1"/>
    <property type="match status" value="1"/>
</dbReference>
<feature type="transmembrane region" description="Helical" evidence="4">
    <location>
        <begin position="361"/>
        <end position="378"/>
    </location>
</feature>
<feature type="transmembrane region" description="Helical" evidence="4">
    <location>
        <begin position="384"/>
        <end position="405"/>
    </location>
</feature>
<feature type="transmembrane region" description="Helical" evidence="4">
    <location>
        <begin position="80"/>
        <end position="96"/>
    </location>
</feature>
<evidence type="ECO:0000313" key="6">
    <source>
        <dbReference type="EMBL" id="MBL6762243.1"/>
    </source>
</evidence>
<feature type="transmembrane region" description="Helical" evidence="4">
    <location>
        <begin position="232"/>
        <end position="255"/>
    </location>
</feature>
<evidence type="ECO:0000256" key="4">
    <source>
        <dbReference type="SAM" id="Phobius"/>
    </source>
</evidence>
<protein>
    <submittedName>
        <fullName evidence="6">MFS transporter</fullName>
    </submittedName>
</protein>
<dbReference type="SUPFAM" id="SSF103473">
    <property type="entry name" value="MFS general substrate transporter"/>
    <property type="match status" value="1"/>
</dbReference>
<name>A0A937HKX8_9PROT</name>
<feature type="transmembrane region" description="Helical" evidence="4">
    <location>
        <begin position="12"/>
        <end position="33"/>
    </location>
</feature>
<feature type="transmembrane region" description="Helical" evidence="4">
    <location>
        <begin position="267"/>
        <end position="285"/>
    </location>
</feature>
<sequence>MQEQQTKIFFGWWVLIAIGYSLFVGAGMIFYAMSVLLEAIVATTDFSVAQISGANTVFLVAGGLAGIAVGELISRYDARYCVAIGTLFVAVIYYALPAAQSLAAIYLAYAALGVGYAMTALVPATTLVARWFVRRRALAIALTQSGLSLGGIIVTPLLARSLDLNGLEGMRTPWAMAVILFNIPLAVILLRPAPEAMGLKPDGDGLLETEVDTQVSMEGDGMEAGAALRSPYFRLLATASLLALMAQVGTIAHVFTWALERANAETAAITVASLAFCSLTGRLICGAVLDRLNLFVFVLTIYALQALAMFAMAFAQGAPAVLALTAFFGFTVGNILMSQPLLVAAAFGVRDFPRILSVQQLVMNAGVALGPIVIGLIYDFGGGYANAFVFVGMCSLAAMASLYAAGHPNRVAADH</sequence>
<reference evidence="6" key="1">
    <citation type="submission" date="2020-10" db="EMBL/GenBank/DDBJ databases">
        <title>Microbiome of the Black Sea water column analyzed by genome centric metagenomics.</title>
        <authorList>
            <person name="Cabello-Yeves P.J."/>
            <person name="Callieri C."/>
            <person name="Picazo A."/>
            <person name="Mehrshad M."/>
            <person name="Haro-Moreno J.M."/>
            <person name="Roda-Garcia J."/>
            <person name="Dzembekova N."/>
            <person name="Slabakova V."/>
            <person name="Slabakova N."/>
            <person name="Moncheva S."/>
            <person name="Rodriguez-Valera F."/>
        </authorList>
    </citation>
    <scope>NUCLEOTIDE SEQUENCE</scope>
    <source>
        <strain evidence="6">BS307-5m-G5</strain>
    </source>
</reference>
<evidence type="ECO:0000259" key="5">
    <source>
        <dbReference type="PROSITE" id="PS50850"/>
    </source>
</evidence>
<keyword evidence="1 4" id="KW-0812">Transmembrane</keyword>
<feature type="transmembrane region" description="Helical" evidence="4">
    <location>
        <begin position="102"/>
        <end position="125"/>
    </location>
</feature>
<evidence type="ECO:0000256" key="1">
    <source>
        <dbReference type="ARBA" id="ARBA00022692"/>
    </source>
</evidence>
<dbReference type="Gene3D" id="1.20.1250.20">
    <property type="entry name" value="MFS general substrate transporter like domains"/>
    <property type="match status" value="2"/>
</dbReference>
<organism evidence="6 7">
    <name type="scientific">PS1 clade bacterium</name>
    <dbReference type="NCBI Taxonomy" id="2175152"/>
    <lineage>
        <taxon>Bacteria</taxon>
        <taxon>Pseudomonadati</taxon>
        <taxon>Pseudomonadota</taxon>
        <taxon>Alphaproteobacteria</taxon>
        <taxon>PS1 clade</taxon>
    </lineage>
</organism>
<evidence type="ECO:0000313" key="7">
    <source>
        <dbReference type="Proteomes" id="UP000785783"/>
    </source>
</evidence>
<dbReference type="EMBL" id="JADHOK010000092">
    <property type="protein sequence ID" value="MBL6762243.1"/>
    <property type="molecule type" value="Genomic_DNA"/>
</dbReference>
<feature type="transmembrane region" description="Helical" evidence="4">
    <location>
        <begin position="321"/>
        <end position="349"/>
    </location>
</feature>
<keyword evidence="3 4" id="KW-0472">Membrane</keyword>
<dbReference type="GO" id="GO:0022857">
    <property type="term" value="F:transmembrane transporter activity"/>
    <property type="evidence" value="ECO:0007669"/>
    <property type="project" value="InterPro"/>
</dbReference>
<feature type="domain" description="Major facilitator superfamily (MFS) profile" evidence="5">
    <location>
        <begin position="14"/>
        <end position="410"/>
    </location>
</feature>
<dbReference type="PROSITE" id="PS50850">
    <property type="entry name" value="MFS"/>
    <property type="match status" value="1"/>
</dbReference>
<feature type="transmembrane region" description="Helical" evidence="4">
    <location>
        <begin position="53"/>
        <end position="73"/>
    </location>
</feature>
<dbReference type="InterPro" id="IPR020846">
    <property type="entry name" value="MFS_dom"/>
</dbReference>
<proteinExistence type="predicted"/>
<dbReference type="InterPro" id="IPR050327">
    <property type="entry name" value="Proton-linked_MCT"/>
</dbReference>
<dbReference type="PANTHER" id="PTHR11360:SF290">
    <property type="entry name" value="MONOCARBOXYLATE MFS PERMEASE"/>
    <property type="match status" value="1"/>
</dbReference>